<name>A0AAU8VNV3_NEILA</name>
<protein>
    <submittedName>
        <fullName evidence="1">Uncharacterized protein</fullName>
    </submittedName>
</protein>
<gene>
    <name evidence="1" type="ORF">B2G52_02350</name>
</gene>
<evidence type="ECO:0000313" key="1">
    <source>
        <dbReference type="EMBL" id="ARB03882.1"/>
    </source>
</evidence>
<dbReference type="Proteomes" id="UP000191249">
    <property type="component" value="Chromosome"/>
</dbReference>
<accession>A0AAU8VNV3</accession>
<organism evidence="1 2">
    <name type="scientific">Neisseria lactamica</name>
    <dbReference type="NCBI Taxonomy" id="486"/>
    <lineage>
        <taxon>Bacteria</taxon>
        <taxon>Pseudomonadati</taxon>
        <taxon>Pseudomonadota</taxon>
        <taxon>Betaproteobacteria</taxon>
        <taxon>Neisseriales</taxon>
        <taxon>Neisseriaceae</taxon>
        <taxon>Neisseria</taxon>
    </lineage>
</organism>
<proteinExistence type="predicted"/>
<reference evidence="1 2" key="1">
    <citation type="submission" date="2017-03" db="EMBL/GenBank/DDBJ databases">
        <title>N. lactamica Y92-1009 whole genome sequence.</title>
        <authorList>
            <person name="Pandey A.K."/>
            <person name="Read R.C."/>
        </authorList>
    </citation>
    <scope>NUCLEOTIDE SEQUENCE [LARGE SCALE GENOMIC DNA]</scope>
    <source>
        <strain evidence="1 2">Y92-1009</strain>
    </source>
</reference>
<sequence>MSVREFIGKKGFFRFYVLDSHFRGNDGPGVSDDLGIPMVLQGGLCPAIFAIPTNLAIYAAPTGLHRCRLKTVKAL</sequence>
<evidence type="ECO:0000313" key="2">
    <source>
        <dbReference type="Proteomes" id="UP000191249"/>
    </source>
</evidence>
<dbReference type="AlphaFoldDB" id="A0AAU8VNV3"/>
<dbReference type="EMBL" id="CP019894">
    <property type="protein sequence ID" value="ARB03882.1"/>
    <property type="molecule type" value="Genomic_DNA"/>
</dbReference>